<dbReference type="EMBL" id="CATNWA010017454">
    <property type="protein sequence ID" value="CAI9600647.1"/>
    <property type="molecule type" value="Genomic_DNA"/>
</dbReference>
<name>A0ABN9FV56_9NEOB</name>
<accession>A0ABN9FV56</accession>
<comment type="caution">
    <text evidence="2">The sequence shown here is derived from an EMBL/GenBank/DDBJ whole genome shotgun (WGS) entry which is preliminary data.</text>
</comment>
<dbReference type="Pfam" id="PF13358">
    <property type="entry name" value="DDE_3"/>
    <property type="match status" value="1"/>
</dbReference>
<dbReference type="Gene3D" id="3.30.420.10">
    <property type="entry name" value="Ribonuclease H-like superfamily/Ribonuclease H"/>
    <property type="match status" value="1"/>
</dbReference>
<sequence length="189" mass="21393">MSAVQPWMVQMDGVLDGWWTATLFQQGCDVSKAVVESCFGPESHTELVGPFRVPEGVKMTSGKYVEFMTDHFLSWYRRKNNSFRNKIIFMHDNAAKNISASMAAMGIKGEKVMVWPPSSPDLSPIENLWSILKQKIYEGGRKFTSKQQLWEAILTSCKQIQAETVQKLTSSMDARLVKLLSNKGSYVKM</sequence>
<reference evidence="2" key="1">
    <citation type="submission" date="2023-05" db="EMBL/GenBank/DDBJ databases">
        <authorList>
            <person name="Stuckert A."/>
        </authorList>
    </citation>
    <scope>NUCLEOTIDE SEQUENCE</scope>
</reference>
<dbReference type="Proteomes" id="UP001162483">
    <property type="component" value="Unassembled WGS sequence"/>
</dbReference>
<gene>
    <name evidence="2" type="ORF">SPARVUS_LOCUS12810528</name>
</gene>
<dbReference type="InterPro" id="IPR038717">
    <property type="entry name" value="Tc1-like_DDE_dom"/>
</dbReference>
<evidence type="ECO:0000313" key="3">
    <source>
        <dbReference type="Proteomes" id="UP001162483"/>
    </source>
</evidence>
<evidence type="ECO:0000313" key="2">
    <source>
        <dbReference type="EMBL" id="CAI9600647.1"/>
    </source>
</evidence>
<protein>
    <recommendedName>
        <fullName evidence="1">Tc1-like transposase DDE domain-containing protein</fullName>
    </recommendedName>
</protein>
<dbReference type="InterPro" id="IPR036397">
    <property type="entry name" value="RNaseH_sf"/>
</dbReference>
<evidence type="ECO:0000259" key="1">
    <source>
        <dbReference type="Pfam" id="PF13358"/>
    </source>
</evidence>
<keyword evidence="3" id="KW-1185">Reference proteome</keyword>
<organism evidence="2 3">
    <name type="scientific">Staurois parvus</name>
    <dbReference type="NCBI Taxonomy" id="386267"/>
    <lineage>
        <taxon>Eukaryota</taxon>
        <taxon>Metazoa</taxon>
        <taxon>Chordata</taxon>
        <taxon>Craniata</taxon>
        <taxon>Vertebrata</taxon>
        <taxon>Euteleostomi</taxon>
        <taxon>Amphibia</taxon>
        <taxon>Batrachia</taxon>
        <taxon>Anura</taxon>
        <taxon>Neobatrachia</taxon>
        <taxon>Ranoidea</taxon>
        <taxon>Ranidae</taxon>
        <taxon>Staurois</taxon>
    </lineage>
</organism>
<feature type="domain" description="Tc1-like transposase DDE" evidence="1">
    <location>
        <begin position="67"/>
        <end position="149"/>
    </location>
</feature>
<proteinExistence type="predicted"/>